<dbReference type="PANTHER" id="PTHR32487:SF0">
    <property type="entry name" value="3-OXO-DELTA(4,5)-STEROID 5-BETA-REDUCTASE"/>
    <property type="match status" value="1"/>
</dbReference>
<dbReference type="Proteomes" id="UP001140949">
    <property type="component" value="Unassembled WGS sequence"/>
</dbReference>
<dbReference type="EMBL" id="JANAVB010035817">
    <property type="protein sequence ID" value="KAJ6804788.1"/>
    <property type="molecule type" value="Genomic_DNA"/>
</dbReference>
<dbReference type="InterPro" id="IPR055222">
    <property type="entry name" value="PRISE-like_Rossmann-fold"/>
</dbReference>
<dbReference type="AlphaFoldDB" id="A0AAX6ELJ7"/>
<dbReference type="SUPFAM" id="SSF51735">
    <property type="entry name" value="NAD(P)-binding Rossmann-fold domains"/>
    <property type="match status" value="1"/>
</dbReference>
<evidence type="ECO:0000313" key="2">
    <source>
        <dbReference type="EMBL" id="KAJ6804788.1"/>
    </source>
</evidence>
<comment type="caution">
    <text evidence="2">The sequence shown here is derived from an EMBL/GenBank/DDBJ whole genome shotgun (WGS) entry which is preliminary data.</text>
</comment>
<accession>A0AAX6ELJ7</accession>
<dbReference type="PANTHER" id="PTHR32487">
    <property type="entry name" value="3-OXO-DELTA(4,5)-STEROID 5-BETA-REDUCTASE"/>
    <property type="match status" value="1"/>
</dbReference>
<evidence type="ECO:0000313" key="3">
    <source>
        <dbReference type="Proteomes" id="UP001140949"/>
    </source>
</evidence>
<name>A0AAX6ELJ7_IRIPA</name>
<feature type="domain" description="PRISE-like Rossmann-fold" evidence="1">
    <location>
        <begin position="112"/>
        <end position="355"/>
    </location>
</feature>
<dbReference type="GO" id="GO:0016627">
    <property type="term" value="F:oxidoreductase activity, acting on the CH-CH group of donors"/>
    <property type="evidence" value="ECO:0007669"/>
    <property type="project" value="UniProtKB-ARBA"/>
</dbReference>
<gene>
    <name evidence="2" type="ORF">M6B38_184765</name>
</gene>
<keyword evidence="3" id="KW-1185">Reference proteome</keyword>
<sequence length="355" mass="39448">MSWWWAGAVGAARKKLDDGSGGNDSSAAATKFQSVGLVVGAASAVGASLAEILPLSDTPGGPWKVYTLSPPLLKQSVEHIECESITHIFFVDDASGSNLETLRYVLSEILPSAKRLQHVCLQTGREHYLGHDPPFREDLPRAGSKNPCHLLEDVLFDQLHKRGDVSWSAHRPTVIFGSVGLVKSLCTYAAVCRKEGAPLRWPGNRAQWEGFFDASDADLVAEQQIWAAVDPYAKDEAFNCSNGDVFKWKHMWKVLAEQFGVEWVGYESEDRSFRLKDAMEGKGEVWEEIVKENELMPTKLGEVGDWALVDEVFNAEMCCLDSMNKSKEHGFLGFRNSVYSFTYWIDKVKAAKIVP</sequence>
<dbReference type="Gene3D" id="3.40.50.720">
    <property type="entry name" value="NAD(P)-binding Rossmann-like Domain"/>
    <property type="match status" value="1"/>
</dbReference>
<dbReference type="Pfam" id="PF22917">
    <property type="entry name" value="PRISE"/>
    <property type="match status" value="1"/>
</dbReference>
<protein>
    <submittedName>
        <fullName evidence="2">3-oxo-Delta(4,5)-steroid 5-beta-reductase</fullName>
    </submittedName>
</protein>
<organism evidence="2 3">
    <name type="scientific">Iris pallida</name>
    <name type="common">Sweet iris</name>
    <dbReference type="NCBI Taxonomy" id="29817"/>
    <lineage>
        <taxon>Eukaryota</taxon>
        <taxon>Viridiplantae</taxon>
        <taxon>Streptophyta</taxon>
        <taxon>Embryophyta</taxon>
        <taxon>Tracheophyta</taxon>
        <taxon>Spermatophyta</taxon>
        <taxon>Magnoliopsida</taxon>
        <taxon>Liliopsida</taxon>
        <taxon>Asparagales</taxon>
        <taxon>Iridaceae</taxon>
        <taxon>Iridoideae</taxon>
        <taxon>Irideae</taxon>
        <taxon>Iris</taxon>
    </lineage>
</organism>
<evidence type="ECO:0000259" key="1">
    <source>
        <dbReference type="Pfam" id="PF22917"/>
    </source>
</evidence>
<reference evidence="2" key="1">
    <citation type="journal article" date="2023" name="GigaByte">
        <title>Genome assembly of the bearded iris, Iris pallida Lam.</title>
        <authorList>
            <person name="Bruccoleri R.E."/>
            <person name="Oakeley E.J."/>
            <person name="Faust A.M.E."/>
            <person name="Altorfer M."/>
            <person name="Dessus-Babus S."/>
            <person name="Burckhardt D."/>
            <person name="Oertli M."/>
            <person name="Naumann U."/>
            <person name="Petersen F."/>
            <person name="Wong J."/>
        </authorList>
    </citation>
    <scope>NUCLEOTIDE SEQUENCE</scope>
    <source>
        <strain evidence="2">GSM-AAB239-AS_SAM_17_03QT</strain>
    </source>
</reference>
<dbReference type="InterPro" id="IPR036291">
    <property type="entry name" value="NAD(P)-bd_dom_sf"/>
</dbReference>
<proteinExistence type="predicted"/>
<reference evidence="2" key="2">
    <citation type="submission" date="2023-04" db="EMBL/GenBank/DDBJ databases">
        <authorList>
            <person name="Bruccoleri R.E."/>
            <person name="Oakeley E.J."/>
            <person name="Faust A.-M."/>
            <person name="Dessus-Babus S."/>
            <person name="Altorfer M."/>
            <person name="Burckhardt D."/>
            <person name="Oertli M."/>
            <person name="Naumann U."/>
            <person name="Petersen F."/>
            <person name="Wong J."/>
        </authorList>
    </citation>
    <scope>NUCLEOTIDE SEQUENCE</scope>
    <source>
        <strain evidence="2">GSM-AAB239-AS_SAM_17_03QT</strain>
        <tissue evidence="2">Leaf</tissue>
    </source>
</reference>